<accession>A0A9N9GR67</accession>
<name>A0A9N9GR67_9GLOM</name>
<dbReference type="AlphaFoldDB" id="A0A9N9GR67"/>
<protein>
    <submittedName>
        <fullName evidence="1">9821_t:CDS:1</fullName>
    </submittedName>
</protein>
<comment type="caution">
    <text evidence="1">The sequence shown here is derived from an EMBL/GenBank/DDBJ whole genome shotgun (WGS) entry which is preliminary data.</text>
</comment>
<dbReference type="EMBL" id="CAJVPS010006776">
    <property type="protein sequence ID" value="CAG8628675.1"/>
    <property type="molecule type" value="Genomic_DNA"/>
</dbReference>
<dbReference type="Gene3D" id="3.40.50.1820">
    <property type="entry name" value="alpha/beta hydrolase"/>
    <property type="match status" value="1"/>
</dbReference>
<dbReference type="InterPro" id="IPR052920">
    <property type="entry name" value="DNA-binding_regulatory"/>
</dbReference>
<organism evidence="1 2">
    <name type="scientific">Ambispora leptoticha</name>
    <dbReference type="NCBI Taxonomy" id="144679"/>
    <lineage>
        <taxon>Eukaryota</taxon>
        <taxon>Fungi</taxon>
        <taxon>Fungi incertae sedis</taxon>
        <taxon>Mucoromycota</taxon>
        <taxon>Glomeromycotina</taxon>
        <taxon>Glomeromycetes</taxon>
        <taxon>Archaeosporales</taxon>
        <taxon>Ambisporaceae</taxon>
        <taxon>Ambispora</taxon>
    </lineage>
</organism>
<sequence length="235" mass="26837">IRDKAKAKQEKKNQEYCDNCRQAIKKYKDENGHIVSGIGSVDQDGNRHKFCSKECKGITNIRLDSNSKKLVLEYGKNNSKIIEDDNLTPEQKEIKEFFQQIGKNSLSQNELREEVAKEKDKNGGTNKDKINVVAYQKYLDFLEKLNLREDFSMITTHDGLVLYATIIRPLIINKNNNKVVSYDARNHGLSGQSFTTLGQIEACDLQDIIDYVKKKYQPEKIGLYGFSMGAATLIF</sequence>
<dbReference type="SUPFAM" id="SSF53474">
    <property type="entry name" value="alpha/beta-Hydrolases"/>
    <property type="match status" value="1"/>
</dbReference>
<dbReference type="PANTHER" id="PTHR43358">
    <property type="entry name" value="ALPHA/BETA-HYDROLASE"/>
    <property type="match status" value="1"/>
</dbReference>
<dbReference type="InterPro" id="IPR029058">
    <property type="entry name" value="AB_hydrolase_fold"/>
</dbReference>
<feature type="non-terminal residue" evidence="1">
    <location>
        <position position="1"/>
    </location>
</feature>
<evidence type="ECO:0000313" key="2">
    <source>
        <dbReference type="Proteomes" id="UP000789508"/>
    </source>
</evidence>
<dbReference type="Proteomes" id="UP000789508">
    <property type="component" value="Unassembled WGS sequence"/>
</dbReference>
<dbReference type="PANTHER" id="PTHR43358:SF4">
    <property type="entry name" value="ALPHA_BETA HYDROLASE FOLD-1 DOMAIN-CONTAINING PROTEIN"/>
    <property type="match status" value="1"/>
</dbReference>
<keyword evidence="2" id="KW-1185">Reference proteome</keyword>
<evidence type="ECO:0000313" key="1">
    <source>
        <dbReference type="EMBL" id="CAG8628675.1"/>
    </source>
</evidence>
<reference evidence="1" key="1">
    <citation type="submission" date="2021-06" db="EMBL/GenBank/DDBJ databases">
        <authorList>
            <person name="Kallberg Y."/>
            <person name="Tangrot J."/>
            <person name="Rosling A."/>
        </authorList>
    </citation>
    <scope>NUCLEOTIDE SEQUENCE</scope>
    <source>
        <strain evidence="1">FL130A</strain>
    </source>
</reference>
<proteinExistence type="predicted"/>
<dbReference type="OrthoDB" id="2498029at2759"/>
<gene>
    <name evidence="1" type="ORF">ALEPTO_LOCUS9268</name>
</gene>